<dbReference type="EMBL" id="JAUKPO010000001">
    <property type="protein sequence ID" value="MDO1445096.1"/>
    <property type="molecule type" value="Genomic_DNA"/>
</dbReference>
<evidence type="ECO:0000313" key="1">
    <source>
        <dbReference type="EMBL" id="MDO1445096.1"/>
    </source>
</evidence>
<organism evidence="1 2">
    <name type="scientific">Rhodocytophaga aerolata</name>
    <dbReference type="NCBI Taxonomy" id="455078"/>
    <lineage>
        <taxon>Bacteria</taxon>
        <taxon>Pseudomonadati</taxon>
        <taxon>Bacteroidota</taxon>
        <taxon>Cytophagia</taxon>
        <taxon>Cytophagales</taxon>
        <taxon>Rhodocytophagaceae</taxon>
        <taxon>Rhodocytophaga</taxon>
    </lineage>
</organism>
<accession>A0ABT8QZ23</accession>
<sequence length="346" mass="39261">MIRLATFQDNEDLLTLTASNPMQGAISLRIDRKPDFFRILQVRGESITFLLEKDKKVVGSFSASKSHVYIQGQLTPLYYLSDLKVDAGYRAGVYAFRLVARMYQYLQSKDADLLFCTAAHGNSLVQPLFNGRAAIPKFTSLGQFQVFQLLPSGKSVSGIHPDIRYEPLEQPLCNLFNEFYRGYQLGKIIQANNDTTALVAYENTEPVAALTLLDTLPMKQNVVVGLQPHLRAVVALSNTLFTYLPLYRLPEIGQVVRNLYVNNFYYKPSQEKALLALIQVARNIAFTKQYHFLSIGLHEKDPLLKHFRGLPKFEFKSYGYITSLKKNTQLIQAVRNGIPFEDYSLV</sequence>
<name>A0ABT8QZ23_9BACT</name>
<evidence type="ECO:0000313" key="2">
    <source>
        <dbReference type="Proteomes" id="UP001168528"/>
    </source>
</evidence>
<comment type="caution">
    <text evidence="1">The sequence shown here is derived from an EMBL/GenBank/DDBJ whole genome shotgun (WGS) entry which is preliminary data.</text>
</comment>
<gene>
    <name evidence="1" type="ORF">Q0590_02480</name>
</gene>
<dbReference type="SUPFAM" id="SSF55729">
    <property type="entry name" value="Acyl-CoA N-acyltransferases (Nat)"/>
    <property type="match status" value="1"/>
</dbReference>
<dbReference type="Proteomes" id="UP001168528">
    <property type="component" value="Unassembled WGS sequence"/>
</dbReference>
<protein>
    <recommendedName>
        <fullName evidence="3">GNAT family N-acetyltransferase</fullName>
    </recommendedName>
</protein>
<dbReference type="InterPro" id="IPR016181">
    <property type="entry name" value="Acyl_CoA_acyltransferase"/>
</dbReference>
<proteinExistence type="predicted"/>
<evidence type="ECO:0008006" key="3">
    <source>
        <dbReference type="Google" id="ProtNLM"/>
    </source>
</evidence>
<dbReference type="Gene3D" id="3.40.630.30">
    <property type="match status" value="1"/>
</dbReference>
<keyword evidence="2" id="KW-1185">Reference proteome</keyword>
<reference evidence="1" key="1">
    <citation type="submission" date="2023-07" db="EMBL/GenBank/DDBJ databases">
        <title>The genome sequence of Rhodocytophaga aerolata KACC 12507.</title>
        <authorList>
            <person name="Zhang X."/>
        </authorList>
    </citation>
    <scope>NUCLEOTIDE SEQUENCE</scope>
    <source>
        <strain evidence="1">KACC 12507</strain>
    </source>
</reference>
<dbReference type="RefSeq" id="WP_302035891.1">
    <property type="nucleotide sequence ID" value="NZ_JAUKPO010000001.1"/>
</dbReference>